<dbReference type="EMBL" id="KU935715">
    <property type="protein sequence ID" value="AND75327.1"/>
    <property type="molecule type" value="Genomic_DNA"/>
</dbReference>
<protein>
    <submittedName>
        <fullName evidence="1">Uncharacterized protein</fullName>
    </submittedName>
</protein>
<gene>
    <name evidence="1" type="ORF">ME3_166</name>
</gene>
<organism evidence="1 2">
    <name type="scientific">Acinetobacter phage vB_AbaM_ME3</name>
    <dbReference type="NCBI Taxonomy" id="1837876"/>
    <lineage>
        <taxon>Viruses</taxon>
        <taxon>Duplodnaviria</taxon>
        <taxon>Heunggongvirae</taxon>
        <taxon>Uroviricota</taxon>
        <taxon>Caudoviricetes</taxon>
        <taxon>Metrivirus</taxon>
        <taxon>Metrivirus ME3</taxon>
    </lineage>
</organism>
<accession>A0A172Q0F6</accession>
<keyword evidence="2" id="KW-1185">Reference proteome</keyword>
<reference evidence="2" key="1">
    <citation type="submission" date="2016-03" db="EMBL/GenBank/DDBJ databases">
        <title>Characterization of Acinetobacter baumannii phage vB_AbaM_ME3.</title>
        <authorList>
            <person name="Buttimer C.T.H."/>
            <person name="Elbreki M."/>
            <person name="Coffey A."/>
        </authorList>
    </citation>
    <scope>NUCLEOTIDE SEQUENCE [LARGE SCALE GENOMIC DNA]</scope>
</reference>
<sequence length="102" mass="12022">MSISVIEEFKLQCENIINRYITILNLEVYKTESPSLVIRPLEGDETNDVHLLWMLKELLLNQEQSITKKHRWLGYVQGVMIAKNYITVLQERELTRQFLNGS</sequence>
<proteinExistence type="predicted"/>
<dbReference type="Proteomes" id="UP000225947">
    <property type="component" value="Segment"/>
</dbReference>
<evidence type="ECO:0000313" key="2">
    <source>
        <dbReference type="Proteomes" id="UP000225947"/>
    </source>
</evidence>
<name>A0A172Q0F6_9CAUD</name>
<dbReference type="OrthoDB" id="28722at10239"/>
<evidence type="ECO:0000313" key="1">
    <source>
        <dbReference type="EMBL" id="AND75327.1"/>
    </source>
</evidence>